<feature type="transmembrane region" description="Helical" evidence="10">
    <location>
        <begin position="344"/>
        <end position="362"/>
    </location>
</feature>
<dbReference type="InterPro" id="IPR003691">
    <property type="entry name" value="FluC"/>
</dbReference>
<evidence type="ECO:0000313" key="12">
    <source>
        <dbReference type="Proteomes" id="UP000094444"/>
    </source>
</evidence>
<evidence type="ECO:0000256" key="4">
    <source>
        <dbReference type="ARBA" id="ARBA00022692"/>
    </source>
</evidence>
<comment type="subcellular location">
    <subcellularLocation>
        <location evidence="2">Cell membrane</location>
        <topology evidence="2">Multi-pass membrane protein</topology>
    </subcellularLocation>
</comment>
<evidence type="ECO:0000256" key="3">
    <source>
        <dbReference type="ARBA" id="ARBA00022475"/>
    </source>
</evidence>
<keyword evidence="6 10" id="KW-0472">Membrane</keyword>
<feature type="transmembrane region" description="Helical" evidence="10">
    <location>
        <begin position="469"/>
        <end position="491"/>
    </location>
</feature>
<comment type="caution">
    <text evidence="11">The sequence shown here is derived from an EMBL/GenBank/DDBJ whole genome shotgun (WGS) entry which is preliminary data.</text>
</comment>
<feature type="region of interest" description="Disordered" evidence="9">
    <location>
        <begin position="1"/>
        <end position="127"/>
    </location>
</feature>
<feature type="transmembrane region" description="Helical" evidence="10">
    <location>
        <begin position="297"/>
        <end position="323"/>
    </location>
</feature>
<dbReference type="OrthoDB" id="409792at2759"/>
<evidence type="ECO:0000256" key="10">
    <source>
        <dbReference type="SAM" id="Phobius"/>
    </source>
</evidence>
<dbReference type="EMBL" id="MAVT02001988">
    <property type="protein sequence ID" value="POS69797.1"/>
    <property type="molecule type" value="Genomic_DNA"/>
</dbReference>
<feature type="transmembrane region" description="Helical" evidence="10">
    <location>
        <begin position="400"/>
        <end position="419"/>
    </location>
</feature>
<feature type="transmembrane region" description="Helical" evidence="10">
    <location>
        <begin position="163"/>
        <end position="186"/>
    </location>
</feature>
<dbReference type="GO" id="GO:0005886">
    <property type="term" value="C:plasma membrane"/>
    <property type="evidence" value="ECO:0007669"/>
    <property type="project" value="UniProtKB-SubCell"/>
</dbReference>
<keyword evidence="3" id="KW-1003">Cell membrane</keyword>
<evidence type="ECO:0000256" key="6">
    <source>
        <dbReference type="ARBA" id="ARBA00023136"/>
    </source>
</evidence>
<dbReference type="AlphaFoldDB" id="A0A2P5HHS5"/>
<dbReference type="GO" id="GO:1903425">
    <property type="term" value="F:fluoride transmembrane transporter activity"/>
    <property type="evidence" value="ECO:0007669"/>
    <property type="project" value="TreeGrafter"/>
</dbReference>
<dbReference type="PANTHER" id="PTHR28259">
    <property type="entry name" value="FLUORIDE EXPORT PROTEIN 1-RELATED"/>
    <property type="match status" value="1"/>
</dbReference>
<dbReference type="PANTHER" id="PTHR28259:SF1">
    <property type="entry name" value="FLUORIDE EXPORT PROTEIN 1-RELATED"/>
    <property type="match status" value="1"/>
</dbReference>
<feature type="transmembrane region" description="Helical" evidence="10">
    <location>
        <begin position="368"/>
        <end position="388"/>
    </location>
</feature>
<keyword evidence="4 10" id="KW-0812">Transmembrane</keyword>
<dbReference type="STRING" id="158607.A0A2P5HHS5"/>
<feature type="compositionally biased region" description="Basic and acidic residues" evidence="9">
    <location>
        <begin position="84"/>
        <end position="100"/>
    </location>
</feature>
<evidence type="ECO:0000256" key="9">
    <source>
        <dbReference type="SAM" id="MobiDB-lite"/>
    </source>
</evidence>
<dbReference type="Proteomes" id="UP000094444">
    <property type="component" value="Unassembled WGS sequence"/>
</dbReference>
<feature type="region of interest" description="Disordered" evidence="9">
    <location>
        <begin position="204"/>
        <end position="223"/>
    </location>
</feature>
<evidence type="ECO:0000256" key="5">
    <source>
        <dbReference type="ARBA" id="ARBA00022989"/>
    </source>
</evidence>
<protein>
    <recommendedName>
        <fullName evidence="13">CrcB-like protein</fullName>
    </recommendedName>
</protein>
<comment type="catalytic activity">
    <reaction evidence="8">
        <text>fluoride(in) = fluoride(out)</text>
        <dbReference type="Rhea" id="RHEA:76159"/>
        <dbReference type="ChEBI" id="CHEBI:17051"/>
    </reaction>
    <physiologicalReaction direction="left-to-right" evidence="8">
        <dbReference type="Rhea" id="RHEA:76160"/>
    </physiologicalReaction>
</comment>
<dbReference type="FunCoup" id="A0A2P5HHS5">
    <property type="interactions" value="128"/>
</dbReference>
<keyword evidence="5 10" id="KW-1133">Transmembrane helix</keyword>
<comment type="similarity">
    <text evidence="7">Belongs to the fluoride channel Fluc/FEX (TC 1.A.43) family.</text>
</comment>
<evidence type="ECO:0000256" key="1">
    <source>
        <dbReference type="ARBA" id="ARBA00002598"/>
    </source>
</evidence>
<organism evidence="11 12">
    <name type="scientific">Diaporthe helianthi</name>
    <dbReference type="NCBI Taxonomy" id="158607"/>
    <lineage>
        <taxon>Eukaryota</taxon>
        <taxon>Fungi</taxon>
        <taxon>Dikarya</taxon>
        <taxon>Ascomycota</taxon>
        <taxon>Pezizomycotina</taxon>
        <taxon>Sordariomycetes</taxon>
        <taxon>Sordariomycetidae</taxon>
        <taxon>Diaporthales</taxon>
        <taxon>Diaporthaceae</taxon>
        <taxon>Diaporthe</taxon>
    </lineage>
</organism>
<evidence type="ECO:0000313" key="11">
    <source>
        <dbReference type="EMBL" id="POS69797.1"/>
    </source>
</evidence>
<gene>
    <name evidence="11" type="ORF">DHEL01_v211807</name>
</gene>
<keyword evidence="12" id="KW-1185">Reference proteome</keyword>
<reference evidence="11" key="1">
    <citation type="submission" date="2017-09" db="EMBL/GenBank/DDBJ databases">
        <title>Polyketide synthases of a Diaporthe helianthi virulent isolate.</title>
        <authorList>
            <person name="Baroncelli R."/>
        </authorList>
    </citation>
    <scope>NUCLEOTIDE SEQUENCE [LARGE SCALE GENOMIC DNA]</scope>
    <source>
        <strain evidence="11">7/96</strain>
    </source>
</reference>
<evidence type="ECO:0000256" key="8">
    <source>
        <dbReference type="ARBA" id="ARBA00035585"/>
    </source>
</evidence>
<dbReference type="Pfam" id="PF02537">
    <property type="entry name" value="CRCB"/>
    <property type="match status" value="2"/>
</dbReference>
<feature type="transmembrane region" description="Helical" evidence="10">
    <location>
        <begin position="242"/>
        <end position="263"/>
    </location>
</feature>
<sequence>MTQPSRVGRHDTSDQRNDEAAHAELRPIAPSPRDPVQAPRRGEPHHSRHLSLEPGDKHDERSTPSSHHDIPEAHRNLDDIAVNRYKDENLEDARTHDLEGRTGQGRSASDGNGLSAGAQDQHKPSEGLQVSRLATQIYTVSYLILFSFLGTLARLGLQWLTNYAGAPVFPSVWFNFGGSVVMGFLAEDRMLFRHEWGTPTYEHQIEKAKRDEESGGGSGDSARPAVDLAAAKKAHLATKKTIPLHIGLATGFCGSFTSFSSFMRDSFLAVSNDLTYGSSSSSSSSTTTAPRNGGYSFMALLAVIIITVTASLSGLIAGTHLASALEPVTPSLPFLATRRVADRLAVLLAWGSWAGAVVLAAVPPADHWRGVAVFSLVLAPLGTLARFYLSQWLNGLSPAFPLGTFAANVLGTAVLGMAWDLQRVPLGGGGGVVVGCQVLQGVEDGFCGCLTTVSTWVAELAGLSRRRQAWVYGGASVVAGFAVMVAVMGGLRWSHGFATLMCIH</sequence>
<evidence type="ECO:0000256" key="7">
    <source>
        <dbReference type="ARBA" id="ARBA00035120"/>
    </source>
</evidence>
<name>A0A2P5HHS5_DIAHE</name>
<feature type="compositionally biased region" description="Basic and acidic residues" evidence="9">
    <location>
        <begin position="204"/>
        <end position="213"/>
    </location>
</feature>
<feature type="compositionally biased region" description="Basic and acidic residues" evidence="9">
    <location>
        <begin position="40"/>
        <end position="78"/>
    </location>
</feature>
<evidence type="ECO:0008006" key="13">
    <source>
        <dbReference type="Google" id="ProtNLM"/>
    </source>
</evidence>
<evidence type="ECO:0000256" key="2">
    <source>
        <dbReference type="ARBA" id="ARBA00004651"/>
    </source>
</evidence>
<comment type="function">
    <text evidence="1">Fluoride channel required for the rapid expulsion of cytoplasmic fluoride.</text>
</comment>
<feature type="compositionally biased region" description="Basic and acidic residues" evidence="9">
    <location>
        <begin position="8"/>
        <end position="25"/>
    </location>
</feature>
<proteinExistence type="inferred from homology"/>
<feature type="transmembrane region" description="Helical" evidence="10">
    <location>
        <begin position="137"/>
        <end position="157"/>
    </location>
</feature>
<dbReference type="InParanoid" id="A0A2P5HHS5"/>
<accession>A0A2P5HHS5</accession>